<evidence type="ECO:0000313" key="1">
    <source>
        <dbReference type="EMBL" id="MFC3766673.1"/>
    </source>
</evidence>
<reference evidence="2" key="1">
    <citation type="journal article" date="2019" name="Int. J. Syst. Evol. Microbiol.">
        <title>The Global Catalogue of Microorganisms (GCM) 10K type strain sequencing project: providing services to taxonomists for standard genome sequencing and annotation.</title>
        <authorList>
            <consortium name="The Broad Institute Genomics Platform"/>
            <consortium name="The Broad Institute Genome Sequencing Center for Infectious Disease"/>
            <person name="Wu L."/>
            <person name="Ma J."/>
        </authorList>
    </citation>
    <scope>NUCLEOTIDE SEQUENCE [LARGE SCALE GENOMIC DNA]</scope>
    <source>
        <strain evidence="2">CGMCC 4.7241</strain>
    </source>
</reference>
<protein>
    <submittedName>
        <fullName evidence="1">Uncharacterized protein</fullName>
    </submittedName>
</protein>
<keyword evidence="2" id="KW-1185">Reference proteome</keyword>
<accession>A0ABV7YRE5</accession>
<organism evidence="1 2">
    <name type="scientific">Tenggerimyces flavus</name>
    <dbReference type="NCBI Taxonomy" id="1708749"/>
    <lineage>
        <taxon>Bacteria</taxon>
        <taxon>Bacillati</taxon>
        <taxon>Actinomycetota</taxon>
        <taxon>Actinomycetes</taxon>
        <taxon>Propionibacteriales</taxon>
        <taxon>Nocardioidaceae</taxon>
        <taxon>Tenggerimyces</taxon>
    </lineage>
</organism>
<proteinExistence type="predicted"/>
<dbReference type="Proteomes" id="UP001595699">
    <property type="component" value="Unassembled WGS sequence"/>
</dbReference>
<name>A0ABV7YRE5_9ACTN</name>
<comment type="caution">
    <text evidence="1">The sequence shown here is derived from an EMBL/GenBank/DDBJ whole genome shotgun (WGS) entry which is preliminary data.</text>
</comment>
<evidence type="ECO:0000313" key="2">
    <source>
        <dbReference type="Proteomes" id="UP001595699"/>
    </source>
</evidence>
<dbReference type="EMBL" id="JBHRZH010000056">
    <property type="protein sequence ID" value="MFC3766673.1"/>
    <property type="molecule type" value="Genomic_DNA"/>
</dbReference>
<sequence>MGWRLVAANNRELGRTAELVEDFTTCREGVLKLQVSLGQTRSSLWFDDDAQWRWELLLDEEPAAVCSRPYWRRVECEYGLGQFLTNAKVAAVVDDLRTIRRPRRWLRPEGRT</sequence>
<gene>
    <name evidence="1" type="ORF">ACFOUW_38000</name>
</gene>
<dbReference type="RefSeq" id="WP_205118266.1">
    <property type="nucleotide sequence ID" value="NZ_JAFBCM010000001.1"/>
</dbReference>